<keyword evidence="3 7" id="KW-0808">Transferase</keyword>
<accession>A0A0L0D6A2</accession>
<feature type="domain" description="PARP catalytic" evidence="8">
    <location>
        <begin position="115"/>
        <end position="331"/>
    </location>
</feature>
<proteinExistence type="predicted"/>
<dbReference type="PROSITE" id="PS51060">
    <property type="entry name" value="PARP_ALPHA_HD"/>
    <property type="match status" value="1"/>
</dbReference>
<evidence type="ECO:0000256" key="3">
    <source>
        <dbReference type="ARBA" id="ARBA00022679"/>
    </source>
</evidence>
<dbReference type="eggNOG" id="KOG1037">
    <property type="taxonomic scope" value="Eukaryota"/>
</dbReference>
<dbReference type="InterPro" id="IPR036616">
    <property type="entry name" value="Poly(ADP-ribose)pol_reg_dom_sf"/>
</dbReference>
<dbReference type="InterPro" id="IPR050800">
    <property type="entry name" value="ARTD/PARP"/>
</dbReference>
<dbReference type="CDD" id="cd01437">
    <property type="entry name" value="parp_like"/>
    <property type="match status" value="1"/>
</dbReference>
<dbReference type="Proteomes" id="UP000054408">
    <property type="component" value="Unassembled WGS sequence"/>
</dbReference>
<protein>
    <recommendedName>
        <fullName evidence="7">Poly [ADP-ribose] polymerase</fullName>
        <shortName evidence="7">PARP</shortName>
        <ecNumber evidence="7">2.4.2.-</ecNumber>
    </recommendedName>
</protein>
<dbReference type="GO" id="GO:0035861">
    <property type="term" value="C:site of double-strand break"/>
    <property type="evidence" value="ECO:0007669"/>
    <property type="project" value="TreeGrafter"/>
</dbReference>
<dbReference type="GO" id="GO:0003950">
    <property type="term" value="F:NAD+ poly-ADP-ribosyltransferase activity"/>
    <property type="evidence" value="ECO:0007669"/>
    <property type="project" value="UniProtKB-UniRule"/>
</dbReference>
<evidence type="ECO:0000256" key="4">
    <source>
        <dbReference type="ARBA" id="ARBA00022695"/>
    </source>
</evidence>
<dbReference type="OrthoDB" id="2017365at2759"/>
<evidence type="ECO:0000256" key="7">
    <source>
        <dbReference type="RuleBase" id="RU362114"/>
    </source>
</evidence>
<feature type="domain" description="PARP alpha-helical" evidence="9">
    <location>
        <begin position="1"/>
        <end position="99"/>
    </location>
</feature>
<dbReference type="GO" id="GO:0005730">
    <property type="term" value="C:nucleolus"/>
    <property type="evidence" value="ECO:0007669"/>
    <property type="project" value="TreeGrafter"/>
</dbReference>
<dbReference type="EMBL" id="GL349448">
    <property type="protein sequence ID" value="KNC47884.1"/>
    <property type="molecule type" value="Genomic_DNA"/>
</dbReference>
<dbReference type="SUPFAM" id="SSF47587">
    <property type="entry name" value="Domain of poly(ADP-ribose) polymerase"/>
    <property type="match status" value="1"/>
</dbReference>
<dbReference type="GeneID" id="25563677"/>
<dbReference type="PROSITE" id="PS51059">
    <property type="entry name" value="PARP_CATALYTIC"/>
    <property type="match status" value="1"/>
</dbReference>
<dbReference type="Gene3D" id="3.90.228.10">
    <property type="match status" value="1"/>
</dbReference>
<evidence type="ECO:0000256" key="6">
    <source>
        <dbReference type="ARBA" id="ARBA00023242"/>
    </source>
</evidence>
<dbReference type="Pfam" id="PF02877">
    <property type="entry name" value="PARP_reg"/>
    <property type="match status" value="1"/>
</dbReference>
<dbReference type="InterPro" id="IPR004102">
    <property type="entry name" value="Poly(ADP-ribose)pol_reg_dom"/>
</dbReference>
<keyword evidence="6" id="KW-0539">Nucleus</keyword>
<dbReference type="GO" id="GO:0016779">
    <property type="term" value="F:nucleotidyltransferase activity"/>
    <property type="evidence" value="ECO:0007669"/>
    <property type="project" value="UniProtKB-KW"/>
</dbReference>
<gene>
    <name evidence="10" type="ORF">AMSG_04114</name>
</gene>
<dbReference type="GO" id="GO:1990404">
    <property type="term" value="F:NAD+-protein mono-ADP-ribosyltransferase activity"/>
    <property type="evidence" value="ECO:0007669"/>
    <property type="project" value="TreeGrafter"/>
</dbReference>
<keyword evidence="5 7" id="KW-0520">NAD</keyword>
<keyword evidence="2 7" id="KW-0328">Glycosyltransferase</keyword>
<dbReference type="PANTHER" id="PTHR10459:SF66">
    <property type="entry name" value="PROTEIN MONO-ADP-RIBOSYLTRANSFERASE PARP3"/>
    <property type="match status" value="1"/>
</dbReference>
<evidence type="ECO:0000256" key="2">
    <source>
        <dbReference type="ARBA" id="ARBA00022676"/>
    </source>
</evidence>
<dbReference type="RefSeq" id="XP_013759362.1">
    <property type="nucleotide sequence ID" value="XM_013903908.1"/>
</dbReference>
<comment type="subcellular location">
    <subcellularLocation>
        <location evidence="1">Nucleus</location>
    </subcellularLocation>
</comment>
<sequence>MFKSSMTKLGLDTKRMPLGKISTTQVAKARAVLGKLKAAIDSGNRSGMTSHSSTFYTLVPHAFSRSQRPPVLSSHEAVTQKMQMLDVLDDIQSAQAALKKAAKAEQSAKEELVPHPLDVKFNGLDIDMEALDKSSDDYKLLAKYFNNTLASNRFKIADIFAVSRHSADERFAQHDALGERHLLFHSTNVAVVAAILKSGLRIMPSAGGRVGKSLYHASMAQKSAQYIRTAPDGEGFFFLDEVVMGRTSELLADDWSLRAPPSGYDSIRAMGTIEPDPKDDVVLDLDGHSVRVPAGKPKSTKYSSSRFHHSEYCVFDETRVRIRYLIKVCRK</sequence>
<keyword evidence="11" id="KW-1185">Reference proteome</keyword>
<dbReference type="EC" id="2.4.2.-" evidence="7"/>
<dbReference type="GO" id="GO:0070212">
    <property type="term" value="P:protein poly-ADP-ribosylation"/>
    <property type="evidence" value="ECO:0007669"/>
    <property type="project" value="TreeGrafter"/>
</dbReference>
<organism evidence="10 11">
    <name type="scientific">Thecamonas trahens ATCC 50062</name>
    <dbReference type="NCBI Taxonomy" id="461836"/>
    <lineage>
        <taxon>Eukaryota</taxon>
        <taxon>Apusozoa</taxon>
        <taxon>Apusomonadida</taxon>
        <taxon>Apusomonadidae</taxon>
        <taxon>Thecamonas</taxon>
    </lineage>
</organism>
<evidence type="ECO:0000313" key="10">
    <source>
        <dbReference type="EMBL" id="KNC47884.1"/>
    </source>
</evidence>
<reference evidence="10 11" key="1">
    <citation type="submission" date="2010-05" db="EMBL/GenBank/DDBJ databases">
        <title>The Genome Sequence of Thecamonas trahens ATCC 50062.</title>
        <authorList>
            <consortium name="The Broad Institute Genome Sequencing Platform"/>
            <person name="Russ C."/>
            <person name="Cuomo C."/>
            <person name="Shea T."/>
            <person name="Young S.K."/>
            <person name="Zeng Q."/>
            <person name="Koehrsen M."/>
            <person name="Haas B."/>
            <person name="Borodovsky M."/>
            <person name="Guigo R."/>
            <person name="Alvarado L."/>
            <person name="Berlin A."/>
            <person name="Bochicchio J."/>
            <person name="Borenstein D."/>
            <person name="Chapman S."/>
            <person name="Chen Z."/>
            <person name="Freedman E."/>
            <person name="Gellesch M."/>
            <person name="Goldberg J."/>
            <person name="Griggs A."/>
            <person name="Gujja S."/>
            <person name="Heilman E."/>
            <person name="Heiman D."/>
            <person name="Hepburn T."/>
            <person name="Howarth C."/>
            <person name="Jen D."/>
            <person name="Larson L."/>
            <person name="Mehta T."/>
            <person name="Park D."/>
            <person name="Pearson M."/>
            <person name="Roberts A."/>
            <person name="Saif S."/>
            <person name="Shenoy N."/>
            <person name="Sisk P."/>
            <person name="Stolte C."/>
            <person name="Sykes S."/>
            <person name="Thomson T."/>
            <person name="Walk T."/>
            <person name="White J."/>
            <person name="Yandava C."/>
            <person name="Burger G."/>
            <person name="Gray M.W."/>
            <person name="Holland P.W.H."/>
            <person name="King N."/>
            <person name="Lang F.B.F."/>
            <person name="Roger A.J."/>
            <person name="Ruiz-Trillo I."/>
            <person name="Lander E."/>
            <person name="Nusbaum C."/>
        </authorList>
    </citation>
    <scope>NUCLEOTIDE SEQUENCE [LARGE SCALE GENOMIC DNA]</scope>
    <source>
        <strain evidence="10 11">ATCC 50062</strain>
    </source>
</reference>
<evidence type="ECO:0000313" key="11">
    <source>
        <dbReference type="Proteomes" id="UP000054408"/>
    </source>
</evidence>
<evidence type="ECO:0000259" key="9">
    <source>
        <dbReference type="PROSITE" id="PS51060"/>
    </source>
</evidence>
<dbReference type="AlphaFoldDB" id="A0A0L0D6A2"/>
<dbReference type="PANTHER" id="PTHR10459">
    <property type="entry name" value="DNA LIGASE"/>
    <property type="match status" value="1"/>
</dbReference>
<evidence type="ECO:0000259" key="8">
    <source>
        <dbReference type="PROSITE" id="PS51059"/>
    </source>
</evidence>
<dbReference type="InterPro" id="IPR012317">
    <property type="entry name" value="Poly(ADP-ribose)pol_cat_dom"/>
</dbReference>
<dbReference type="GO" id="GO:0006302">
    <property type="term" value="P:double-strand break repair"/>
    <property type="evidence" value="ECO:0007669"/>
    <property type="project" value="TreeGrafter"/>
</dbReference>
<evidence type="ECO:0000256" key="1">
    <source>
        <dbReference type="ARBA" id="ARBA00004123"/>
    </source>
</evidence>
<dbReference type="SUPFAM" id="SSF56399">
    <property type="entry name" value="ADP-ribosylation"/>
    <property type="match status" value="1"/>
</dbReference>
<dbReference type="Gene3D" id="1.20.142.10">
    <property type="entry name" value="Poly(ADP-ribose) polymerase, regulatory domain"/>
    <property type="match status" value="1"/>
</dbReference>
<dbReference type="Pfam" id="PF00644">
    <property type="entry name" value="PARP"/>
    <property type="match status" value="1"/>
</dbReference>
<name>A0A0L0D6A2_THETB</name>
<evidence type="ECO:0000256" key="5">
    <source>
        <dbReference type="ARBA" id="ARBA00023027"/>
    </source>
</evidence>
<keyword evidence="4" id="KW-0548">Nucleotidyltransferase</keyword>
<dbReference type="OMA" id="TICKPER"/>
<dbReference type="STRING" id="461836.A0A0L0D6A2"/>